<dbReference type="NCBIfam" id="NF012211">
    <property type="entry name" value="tand_rpt_95"/>
    <property type="match status" value="12"/>
</dbReference>
<name>A0A517Y765_9BACT</name>
<sequence length="1256" mass="128571">MMKNLFSGLGGKSPSDRAARQASRRRNGQDVNRRNFLQLESLETRWALATVATAMNDVYHTPIDAPLTISSPGVLANDISSAGQPMSAALFSGPAHGELTFNPDGSFVYTPAAGFEGMDSFVYSASDGESSSLLAAVTITVSEGTEPVSADDAYLLSEDSSLTIPGVTGVLANDASAVGATVELISGPDSGALTLGSDGGFIYTPEPNFSGVVNFTYQATNSNGTGNISTVTLTVAAVNDEPVAANDSFTIDEDQTLSVTESVLTNDSDIEGSALAPQLASQPLHGTVSFNADGTFTYQPHADFNGIDGFSYLVNDGQSNSEVATVTITVNPINDAPIAVNDEYSIDEDQPLEVTGTGVLGNDSDIDNTSLTATIVQGPLHGTVTLNADGSFVYTPAQDFFGVDGFSYTAGDGSLASDVATVTINVAPVNDSPVAVNDEYTTAEDTELVIEAPGVMLNDLDPDGGELTVQIVSPPLHGTVTLGADGRVAYMPTADYHGLDGFSYTVSDGTTTSDVATVTVNITPVNDAPIAANDEYNATEDTPLVISTDGILANDGDVDGDALTATIISQPQYGTVALNADGTFSYTPIADFSGVDGFSYTVSDGSATSDVATVTLNAAPVNDTPVGVADAYTVAEDGSLDVGEGGVLANDSDVDSADLTATLATGPANGTVSFNADGTFVYTPNANFNGSDSFTYKVSDGELESGETTVSIEVTPGNDVPVASADEYATDENQSLEISAPGVLGNDSDVDADALTAAIVSGPTNGTLEMAADGSFVYTPNPGFAGSDSFVYAASDGTANSEAIVTITVNDVIQPPATNSDAYSMGEDMSLEIDASWGVLANDFDPQSTSMTAEIVTEPEHGQLVLEASGAFQYVPDADFHGTDSFTYRAVNAAGEMTEGVATIVVEALNDAPQAIDDAFTVAAGSTLQTTVETGVQANDWDVDTDSESTQTGNIPSANLLQGPQHGSLVFNADGSFTYTPTAGFTGTDSFAYQLNDGIANSQVAHATITVTGESGGGEVEVNVAPVSTADAYATTVDQTLTVNSPGVLSNDSDANEHALTAQLVTNATNGQVTLAGDGSFVYVPNAGFIGSDSFTYFAHDGSLASEPVTVTLQVQAAGTNTRPTVNNDLYLVAGNSPFSVTGAGVLANDSDAQNDALVANLFAGPQHGTVVLNSDGGFTYTPEDGYVGMDSFLYWASDGLLGSSLAAVTLRVTAPASVEAEDAFATLPLTLDDGSAADEFSAAVDCVLLTSDWLA</sequence>
<reference evidence="4 5" key="1">
    <citation type="submission" date="2019-02" db="EMBL/GenBank/DDBJ databases">
        <title>Deep-cultivation of Planctomycetes and their phenomic and genomic characterization uncovers novel biology.</title>
        <authorList>
            <person name="Wiegand S."/>
            <person name="Jogler M."/>
            <person name="Boedeker C."/>
            <person name="Pinto D."/>
            <person name="Vollmers J."/>
            <person name="Rivas-Marin E."/>
            <person name="Kohn T."/>
            <person name="Peeters S.H."/>
            <person name="Heuer A."/>
            <person name="Rast P."/>
            <person name="Oberbeckmann S."/>
            <person name="Bunk B."/>
            <person name="Jeske O."/>
            <person name="Meyerdierks A."/>
            <person name="Storesund J.E."/>
            <person name="Kallscheuer N."/>
            <person name="Luecker S."/>
            <person name="Lage O.M."/>
            <person name="Pohl T."/>
            <person name="Merkel B.J."/>
            <person name="Hornburger P."/>
            <person name="Mueller R.-W."/>
            <person name="Bruemmer F."/>
            <person name="Labrenz M."/>
            <person name="Spormann A.M."/>
            <person name="Op den Camp H."/>
            <person name="Overmann J."/>
            <person name="Amann R."/>
            <person name="Jetten M.S.M."/>
            <person name="Mascher T."/>
            <person name="Medema M.H."/>
            <person name="Devos D.P."/>
            <person name="Kaster A.-K."/>
            <person name="Ovreas L."/>
            <person name="Rohde M."/>
            <person name="Galperin M.Y."/>
            <person name="Jogler C."/>
        </authorList>
    </citation>
    <scope>NUCLEOTIDE SEQUENCE [LARGE SCALE GENOMIC DNA]</scope>
    <source>
        <strain evidence="4 5">ETA_A8</strain>
    </source>
</reference>
<dbReference type="InterPro" id="IPR041690">
    <property type="entry name" value="Cadherin_5"/>
</dbReference>
<feature type="domain" description="Cadherin-like" evidence="3">
    <location>
        <begin position="1022"/>
        <end position="1115"/>
    </location>
</feature>
<dbReference type="EMBL" id="CP036274">
    <property type="protein sequence ID" value="QDU26079.1"/>
    <property type="molecule type" value="Genomic_DNA"/>
</dbReference>
<dbReference type="Pfam" id="PF17892">
    <property type="entry name" value="Cadherin_5"/>
    <property type="match status" value="2"/>
</dbReference>
<keyword evidence="5" id="KW-1185">Reference proteome</keyword>
<dbReference type="Pfam" id="PF17963">
    <property type="entry name" value="Big_9"/>
    <property type="match status" value="5"/>
</dbReference>
<dbReference type="AlphaFoldDB" id="A0A517Y765"/>
<accession>A0A517Y765</accession>
<evidence type="ECO:0000259" key="2">
    <source>
        <dbReference type="Pfam" id="PF17803"/>
    </source>
</evidence>
<feature type="domain" description="RapA2 cadherin-like" evidence="2">
    <location>
        <begin position="420"/>
        <end position="490"/>
    </location>
</feature>
<dbReference type="Pfam" id="PF17803">
    <property type="entry name" value="Cadherin_4"/>
    <property type="match status" value="4"/>
</dbReference>
<dbReference type="KEGG" id="aagg:ETAA8_11530"/>
<evidence type="ECO:0000313" key="4">
    <source>
        <dbReference type="EMBL" id="QDU26079.1"/>
    </source>
</evidence>
<dbReference type="PANTHER" id="PTHR34720:SF9">
    <property type="entry name" value="BLR4714 PROTEIN"/>
    <property type="match status" value="1"/>
</dbReference>
<feature type="region of interest" description="Disordered" evidence="1">
    <location>
        <begin position="1"/>
        <end position="31"/>
    </location>
</feature>
<feature type="domain" description="Cadherin-like" evidence="3">
    <location>
        <begin position="1121"/>
        <end position="1214"/>
    </location>
</feature>
<proteinExistence type="predicted"/>
<organism evidence="4 5">
    <name type="scientific">Anatilimnocola aggregata</name>
    <dbReference type="NCBI Taxonomy" id="2528021"/>
    <lineage>
        <taxon>Bacteria</taxon>
        <taxon>Pseudomonadati</taxon>
        <taxon>Planctomycetota</taxon>
        <taxon>Planctomycetia</taxon>
        <taxon>Pirellulales</taxon>
        <taxon>Pirellulaceae</taxon>
        <taxon>Anatilimnocola</taxon>
    </lineage>
</organism>
<feature type="domain" description="RapA2 cadherin-like" evidence="2">
    <location>
        <begin position="230"/>
        <end position="298"/>
    </location>
</feature>
<gene>
    <name evidence="4" type="ORF">ETAA8_11530</name>
</gene>
<dbReference type="OrthoDB" id="292060at2"/>
<feature type="domain" description="RapA2 cadherin-like" evidence="2">
    <location>
        <begin position="516"/>
        <end position="586"/>
    </location>
</feature>
<dbReference type="PANTHER" id="PTHR34720">
    <property type="entry name" value="MICROCYSTIN DEPENDENT PROTEIN"/>
    <property type="match status" value="1"/>
</dbReference>
<dbReference type="RefSeq" id="WP_145086075.1">
    <property type="nucleotide sequence ID" value="NZ_CP036274.1"/>
</dbReference>
<evidence type="ECO:0000259" key="3">
    <source>
        <dbReference type="Pfam" id="PF17892"/>
    </source>
</evidence>
<feature type="domain" description="RapA2 cadherin-like" evidence="2">
    <location>
        <begin position="324"/>
        <end position="394"/>
    </location>
</feature>
<evidence type="ECO:0008006" key="6">
    <source>
        <dbReference type="Google" id="ProtNLM"/>
    </source>
</evidence>
<evidence type="ECO:0000256" key="1">
    <source>
        <dbReference type="SAM" id="MobiDB-lite"/>
    </source>
</evidence>
<dbReference type="Gene3D" id="2.60.40.2810">
    <property type="match status" value="2"/>
</dbReference>
<protein>
    <recommendedName>
        <fullName evidence="6">Tandem-95 repeat protein</fullName>
    </recommendedName>
</protein>
<evidence type="ECO:0000313" key="5">
    <source>
        <dbReference type="Proteomes" id="UP000315017"/>
    </source>
</evidence>
<dbReference type="InterPro" id="IPR040853">
    <property type="entry name" value="RapA2_cadherin-like"/>
</dbReference>
<dbReference type="Proteomes" id="UP000315017">
    <property type="component" value="Chromosome"/>
</dbReference>
<dbReference type="Gene3D" id="2.60.40.3440">
    <property type="match status" value="10"/>
</dbReference>